<keyword evidence="4" id="KW-1185">Reference proteome</keyword>
<evidence type="ECO:0000313" key="4">
    <source>
        <dbReference type="Proteomes" id="UP000077315"/>
    </source>
</evidence>
<feature type="compositionally biased region" description="Low complexity" evidence="2">
    <location>
        <begin position="704"/>
        <end position="713"/>
    </location>
</feature>
<dbReference type="GeneID" id="28999724"/>
<evidence type="ECO:0008006" key="5">
    <source>
        <dbReference type="Google" id="ProtNLM"/>
    </source>
</evidence>
<feature type="compositionally biased region" description="Low complexity" evidence="2">
    <location>
        <begin position="90"/>
        <end position="101"/>
    </location>
</feature>
<feature type="compositionally biased region" description="Polar residues" evidence="2">
    <location>
        <begin position="66"/>
        <end position="89"/>
    </location>
</feature>
<proteinExistence type="inferred from homology"/>
<dbReference type="OrthoDB" id="2242379at2759"/>
<feature type="region of interest" description="Disordered" evidence="2">
    <location>
        <begin position="167"/>
        <end position="189"/>
    </location>
</feature>
<evidence type="ECO:0000313" key="3">
    <source>
        <dbReference type="EMBL" id="OAD66998.1"/>
    </source>
</evidence>
<feature type="compositionally biased region" description="Polar residues" evidence="2">
    <location>
        <begin position="102"/>
        <end position="114"/>
    </location>
</feature>
<dbReference type="PANTHER" id="PTHR11102:SF160">
    <property type="entry name" value="ERAD-ASSOCIATED E3 UBIQUITIN-PROTEIN LIGASE COMPONENT HRD3"/>
    <property type="match status" value="1"/>
</dbReference>
<name>A0A167JZU3_PHYB8</name>
<reference evidence="4" key="1">
    <citation type="submission" date="2015-06" db="EMBL/GenBank/DDBJ databases">
        <title>Expansion of signal transduction pathways in fungi by whole-genome duplication.</title>
        <authorList>
            <consortium name="DOE Joint Genome Institute"/>
            <person name="Corrochano L.M."/>
            <person name="Kuo A."/>
            <person name="Marcet-Houben M."/>
            <person name="Polaino S."/>
            <person name="Salamov A."/>
            <person name="Villalobos J.M."/>
            <person name="Alvarez M.I."/>
            <person name="Avalos J."/>
            <person name="Benito E.P."/>
            <person name="Benoit I."/>
            <person name="Burger G."/>
            <person name="Camino L.P."/>
            <person name="Canovas D."/>
            <person name="Cerda-Olmedo E."/>
            <person name="Cheng J.-F."/>
            <person name="Dominguez A."/>
            <person name="Elias M."/>
            <person name="Eslava A.P."/>
            <person name="Glaser F."/>
            <person name="Grimwood J."/>
            <person name="Gutierrez G."/>
            <person name="Heitman J."/>
            <person name="Henrissat B."/>
            <person name="Iturriaga E.A."/>
            <person name="Lang B.F."/>
            <person name="Lavin J.L."/>
            <person name="Lee S."/>
            <person name="Li W."/>
            <person name="Lindquist E."/>
            <person name="Lopez-Garcia S."/>
            <person name="Luque E.M."/>
            <person name="Marcos A.T."/>
            <person name="Martin J."/>
            <person name="McCluskey K."/>
            <person name="Medina H.R."/>
            <person name="Miralles-Duran A."/>
            <person name="Miyazaki A."/>
            <person name="Munoz-Torres E."/>
            <person name="Oguiza J.A."/>
            <person name="Ohm R."/>
            <person name="Olmedo M."/>
            <person name="Orejas M."/>
            <person name="Ortiz-Castellanos L."/>
            <person name="Pisabarro A.G."/>
            <person name="Rodriguez-Romero J."/>
            <person name="Ruiz-Herrera J."/>
            <person name="Ruiz-Vazquez R."/>
            <person name="Sanz C."/>
            <person name="Schackwitz W."/>
            <person name="Schmutz J."/>
            <person name="Shahriari M."/>
            <person name="Shelest E."/>
            <person name="Silva-Franco F."/>
            <person name="Soanes D."/>
            <person name="Syed K."/>
            <person name="Tagua V.G."/>
            <person name="Talbot N.J."/>
            <person name="Thon M."/>
            <person name="De vries R.P."/>
            <person name="Wiebenga A."/>
            <person name="Yadav J.S."/>
            <person name="Braun E.L."/>
            <person name="Baker S."/>
            <person name="Garre V."/>
            <person name="Horwitz B."/>
            <person name="Torres-Martinez S."/>
            <person name="Idnurm A."/>
            <person name="Herrera-Estrella A."/>
            <person name="Gabaldon T."/>
            <person name="Grigoriev I.V."/>
        </authorList>
    </citation>
    <scope>NUCLEOTIDE SEQUENCE [LARGE SCALE GENOMIC DNA]</scope>
    <source>
        <strain evidence="4">NRRL 1555(-)</strain>
    </source>
</reference>
<dbReference type="Proteomes" id="UP000077315">
    <property type="component" value="Unassembled WGS sequence"/>
</dbReference>
<dbReference type="InterPro" id="IPR050767">
    <property type="entry name" value="Sel1_AlgK"/>
</dbReference>
<dbReference type="InParanoid" id="A0A167JZU3"/>
<feature type="compositionally biased region" description="Gly residues" evidence="2">
    <location>
        <begin position="714"/>
        <end position="723"/>
    </location>
</feature>
<organism evidence="3 4">
    <name type="scientific">Phycomyces blakesleeanus (strain ATCC 8743b / DSM 1359 / FGSC 10004 / NBRC 33097 / NRRL 1555)</name>
    <dbReference type="NCBI Taxonomy" id="763407"/>
    <lineage>
        <taxon>Eukaryota</taxon>
        <taxon>Fungi</taxon>
        <taxon>Fungi incertae sedis</taxon>
        <taxon>Mucoromycota</taxon>
        <taxon>Mucoromycotina</taxon>
        <taxon>Mucoromycetes</taxon>
        <taxon>Mucorales</taxon>
        <taxon>Phycomycetaceae</taxon>
        <taxon>Phycomyces</taxon>
    </lineage>
</organism>
<dbReference type="Gene3D" id="1.25.40.10">
    <property type="entry name" value="Tetratricopeptide repeat domain"/>
    <property type="match status" value="8"/>
</dbReference>
<dbReference type="STRING" id="763407.A0A167JZU3"/>
<evidence type="ECO:0000256" key="2">
    <source>
        <dbReference type="SAM" id="MobiDB-lite"/>
    </source>
</evidence>
<dbReference type="PANTHER" id="PTHR11102">
    <property type="entry name" value="SEL-1-LIKE PROTEIN"/>
    <property type="match status" value="1"/>
</dbReference>
<dbReference type="Pfam" id="PF08238">
    <property type="entry name" value="Sel1"/>
    <property type="match status" value="24"/>
</dbReference>
<dbReference type="EMBL" id="KV441026">
    <property type="protein sequence ID" value="OAD66998.1"/>
    <property type="molecule type" value="Genomic_DNA"/>
</dbReference>
<feature type="region of interest" description="Disordered" evidence="2">
    <location>
        <begin position="701"/>
        <end position="736"/>
    </location>
</feature>
<feature type="compositionally biased region" description="Low complexity" evidence="2">
    <location>
        <begin position="136"/>
        <end position="155"/>
    </location>
</feature>
<sequence>MGSNTSKPLDAQNNDPASSHAQSPQRRRTKLGSIRQPKNKISKGNLGRREPTILSPDTLPLPASCTRPSVQSAKSTPLTGATIQRSAEQNTVASNTTTTSTHPINSKLTSSTTPPSGPDGFANHNNHNDHTVGLDSNNLNSHNLNNPNHPSSLPNARISLVSQSSYVGMTQSREPRQRVPRGRNPQNRYSQRVYSNISCATSDSGQSSWMLSGGLFSQIDSTTSSIITTITDYSNISRRSMFAQDWPKEDTSKMVISASETTPASPIKPLSNLQESALISVQPEQTNNNPKSSPSLSLSSSSLSLSLLISSQAQTLTLSLLDQLNNSPHQEFSILKAAFAKSQQTGYAHHQEEAFRAAFAWSQRTNSLTGRVWVARCQIEGWGTSADPSHGFSTLKAIAETDDYWEAFYPLAMCYLNGVSAVRNHQELSSSSSSPPPPPPPITTAAVVAKSSSSSSSPSSSPSLALSANVITHNEPYSVQPIDNQTAFRWLKATAEIDYASKGTDPEIRSIVAKAQYRVAVMLFKGAEKMAQDPVGALQWFIKSADNGDKYAQYITGLHYERGMFTEKDTLKARSYLLQSANQDFGDAQAALGIACIEEGQDKEGMQALLKLGLMYETGQGVEKNDAIAVSYYKSAANRDDARAQYVLGLAYYMGNLGLQKNFGRAEKYFTLSAKAGYAPSQRILGLMCAQDLLGFSSDLSESNNTNDNNNNSAGGGGGGGGAAAVSRRKDRERDKDKDIKAALTWFRRAAYQGDIRALGLVGFCYENGHGVAANFETALEYYRKAARITGPFQDSAQLALAHLLHRMERHRDALNWFNRAAASWSAEQPPIGSAESAKSDPLQLLMEHRVASRTAALMVARYQLHGWTGASKRPKAAFDILFHLARQSELDSHAHYWLAACYEEGVQGRCEKDLSKAFEHYLVSAKAGDVDGEFQVALMLSNGQGVEQDRAAAFYWYEKAAKKEHKTALYSLGLYYAKGMAGVTKDLFKARSCFKRSARLGVVSAMTTLATLYKMTASRIDPSQDPDETETQSQSQSQFLEEQQRQAVYWFEKAAQYGDAVAQRELAILYDAGIGVNQSYAKALSYLQKSASQRDTQATLLLGNYYQNGHAVEKDLSQAIELYLEAADLGSPVAPFAAAQVYHALKQYEEAYAQYKIAANDPRLANARVSKASKLMVARYALSYVPLLSSADSTEVVSQDVEKMSKKDAFQMLYNLATEDQFESSYFWLADCFYMGNGVAINYPQALMWYNRSVEATRDAEAMAKIGSIYEQGLGGVEKNERLAIDYYKQSADQGSAEGQYKMGLANWRGMCGVPINLGDAVLWFTWSAKQKYPDSHWALGQMALENGDQDVATEWWHKAIALDHIPSMRSLASLLLQTSNQTQPQTQAQAQTQTQSQTGVVTPNSHLEHAMELLANAFRHGDAESLVDLGKLHQRGIVTQADSNSSNNSGHPTVLLLQPGFLTPKQQEEQELATRCFEEAAAMGHVESMFLAAESWHARQQYAAALGFYEKAAHKGHISSRAMVAHYRLKGLGGIEADPSSAYKDLLYCAEKESSSAVFNLIGQCNEHGLGTPKNYQEALEWYLRSSRKTRDPEAMFRVGQLVARRQAAIQRDEEDHLISSSLPSTGLNPDLQALEWYQLSIDTSDHGQSHLRAGLYFSQGIKDKKTGKILLAPDANLAIEHFRKAASQCIPEAMFELGQFFLLTTGARPSPRETTVMANEGVKWLERAAQLGLRGAQRELGKLYHSGHTVMTYPQVQENENEDEELEAIDVVNREPNLPVVVVAQDFAKAFDYFCRAAQQKDKTASLFLGIYHENGIYVQTNTELAKEWYRIAVVLGKQQEQKSRGSREDGGEDGWWLAELALAQLLHQEPVNRHEAYPLFEAAYCHAPLHQKRTALIMVARYRLHGWGNVAVNLEEGASMLVRLANEGEVKVFLEVAQCYEFGIGVEQDFQKAFEWYQRLVVGLDNMKNDDDEGDSDQVSACLDEEDVEDQAEASFRLAEFYKSGLVVSTDLQKANHYYRVAANKGSLKAKESLKQKL</sequence>
<dbReference type="InterPro" id="IPR011990">
    <property type="entry name" value="TPR-like_helical_dom_sf"/>
</dbReference>
<dbReference type="SUPFAM" id="SSF81901">
    <property type="entry name" value="HCP-like"/>
    <property type="match status" value="9"/>
</dbReference>
<feature type="region of interest" description="Disordered" evidence="2">
    <location>
        <begin position="1"/>
        <end position="155"/>
    </location>
</feature>
<gene>
    <name evidence="3" type="ORF">PHYBLDRAFT_183712</name>
</gene>
<protein>
    <recommendedName>
        <fullName evidence="5">HCP-like protein</fullName>
    </recommendedName>
</protein>
<dbReference type="RefSeq" id="XP_018285038.1">
    <property type="nucleotide sequence ID" value="XM_018438818.1"/>
</dbReference>
<feature type="compositionally biased region" description="Polar residues" evidence="2">
    <location>
        <begin position="1"/>
        <end position="24"/>
    </location>
</feature>
<comment type="similarity">
    <text evidence="1">Belongs to the sel-1 family.</text>
</comment>
<evidence type="ECO:0000256" key="1">
    <source>
        <dbReference type="ARBA" id="ARBA00038101"/>
    </source>
</evidence>
<dbReference type="VEuPathDB" id="FungiDB:PHYBLDRAFT_183712"/>
<accession>A0A167JZU3</accession>
<dbReference type="SMART" id="SM00671">
    <property type="entry name" value="SEL1"/>
    <property type="match status" value="23"/>
</dbReference>
<dbReference type="InterPro" id="IPR006597">
    <property type="entry name" value="Sel1-like"/>
</dbReference>